<keyword evidence="1" id="KW-1133">Transmembrane helix</keyword>
<dbReference type="EMBL" id="JANGAC010000018">
    <property type="protein sequence ID" value="MCQ4925163.1"/>
    <property type="molecule type" value="Genomic_DNA"/>
</dbReference>
<sequence>MNFDYLYFLSFMMFFACFISIGYIALRSFKSQFLHISNDHHEFEKSKFLDYNICLNIVDYNAYEKYQIWRFYFPD</sequence>
<feature type="transmembrane region" description="Helical" evidence="1">
    <location>
        <begin position="6"/>
        <end position="26"/>
    </location>
</feature>
<gene>
    <name evidence="2" type="ORF">NE686_18820</name>
</gene>
<accession>A0ABT1SF94</accession>
<comment type="caution">
    <text evidence="2">The sequence shown here is derived from an EMBL/GenBank/DDBJ whole genome shotgun (WGS) entry which is preliminary data.</text>
</comment>
<organism evidence="2 3">
    <name type="scientific">Tissierella carlieri</name>
    <dbReference type="NCBI Taxonomy" id="689904"/>
    <lineage>
        <taxon>Bacteria</taxon>
        <taxon>Bacillati</taxon>
        <taxon>Bacillota</taxon>
        <taxon>Tissierellia</taxon>
        <taxon>Tissierellales</taxon>
        <taxon>Tissierellaceae</taxon>
        <taxon>Tissierella</taxon>
    </lineage>
</organism>
<name>A0ABT1SF94_9FIRM</name>
<evidence type="ECO:0000313" key="3">
    <source>
        <dbReference type="Proteomes" id="UP001524478"/>
    </source>
</evidence>
<keyword evidence="1" id="KW-0472">Membrane</keyword>
<keyword evidence="3" id="KW-1185">Reference proteome</keyword>
<protein>
    <submittedName>
        <fullName evidence="2">Uncharacterized protein</fullName>
    </submittedName>
</protein>
<evidence type="ECO:0000313" key="2">
    <source>
        <dbReference type="EMBL" id="MCQ4925163.1"/>
    </source>
</evidence>
<proteinExistence type="predicted"/>
<dbReference type="Proteomes" id="UP001524478">
    <property type="component" value="Unassembled WGS sequence"/>
</dbReference>
<dbReference type="RefSeq" id="WP_094899842.1">
    <property type="nucleotide sequence ID" value="NZ_JANGAC010000018.1"/>
</dbReference>
<keyword evidence="1" id="KW-0812">Transmembrane</keyword>
<evidence type="ECO:0000256" key="1">
    <source>
        <dbReference type="SAM" id="Phobius"/>
    </source>
</evidence>
<reference evidence="2 3" key="1">
    <citation type="submission" date="2022-06" db="EMBL/GenBank/DDBJ databases">
        <title>Isolation of gut microbiota from human fecal samples.</title>
        <authorList>
            <person name="Pamer E.G."/>
            <person name="Barat B."/>
            <person name="Waligurski E."/>
            <person name="Medina S."/>
            <person name="Paddock L."/>
            <person name="Mostad J."/>
        </authorList>
    </citation>
    <scope>NUCLEOTIDE SEQUENCE [LARGE SCALE GENOMIC DNA]</scope>
    <source>
        <strain evidence="2 3">DFI.7.95</strain>
    </source>
</reference>